<dbReference type="InterPro" id="IPR032315">
    <property type="entry name" value="DUF4846"/>
</dbReference>
<accession>A0A1G7MLA4</accession>
<dbReference type="STRING" id="1391627.SAMN05216464_12213"/>
<proteinExistence type="predicted"/>
<dbReference type="OrthoDB" id="5511471at2"/>
<sequence>MKGLLVLILAMLTITPAKTDNVLARFKTPEGFQQMAAAPGSFGAWLQALPLKPAGTKTYTYKGDIARTDVYTAAVVDMSIGNQDLQQCADAVMRLRGEYLYHQKNYAAISFNFTSGFRCDFVHYADGYRYSNDHWALKAKKDYSYSCFMRYMTLVFSYAGTLSLQKELKPVPNINSLKAGDVFIHGGSPGHCFIVMNVVENARHQKKFLLAQSYMPAQNIQLLQYEGDPWFSVDKPAGIMYAELISQSYLKRF</sequence>
<dbReference type="Pfam" id="PF16138">
    <property type="entry name" value="DUF4846"/>
    <property type="match status" value="1"/>
</dbReference>
<organism evidence="2 3">
    <name type="scientific">Mucilaginibacter pineti</name>
    <dbReference type="NCBI Taxonomy" id="1391627"/>
    <lineage>
        <taxon>Bacteria</taxon>
        <taxon>Pseudomonadati</taxon>
        <taxon>Bacteroidota</taxon>
        <taxon>Sphingobacteriia</taxon>
        <taxon>Sphingobacteriales</taxon>
        <taxon>Sphingobacteriaceae</taxon>
        <taxon>Mucilaginibacter</taxon>
    </lineage>
</organism>
<dbReference type="EMBL" id="FNAI01000022">
    <property type="protein sequence ID" value="SDF62513.1"/>
    <property type="molecule type" value="Genomic_DNA"/>
</dbReference>
<evidence type="ECO:0000313" key="3">
    <source>
        <dbReference type="Proteomes" id="UP000199072"/>
    </source>
</evidence>
<dbReference type="AlphaFoldDB" id="A0A1G7MLA4"/>
<dbReference type="RefSeq" id="WP_091156707.1">
    <property type="nucleotide sequence ID" value="NZ_FNAI01000022.1"/>
</dbReference>
<keyword evidence="1" id="KW-0732">Signal</keyword>
<reference evidence="2 3" key="1">
    <citation type="submission" date="2016-10" db="EMBL/GenBank/DDBJ databases">
        <authorList>
            <person name="de Groot N.N."/>
        </authorList>
    </citation>
    <scope>NUCLEOTIDE SEQUENCE [LARGE SCALE GENOMIC DNA]</scope>
    <source>
        <strain evidence="2 3">47C3B</strain>
    </source>
</reference>
<name>A0A1G7MLA4_9SPHI</name>
<evidence type="ECO:0000256" key="1">
    <source>
        <dbReference type="SAM" id="SignalP"/>
    </source>
</evidence>
<evidence type="ECO:0008006" key="4">
    <source>
        <dbReference type="Google" id="ProtNLM"/>
    </source>
</evidence>
<gene>
    <name evidence="2" type="ORF">SAMN05216464_12213</name>
</gene>
<dbReference type="Proteomes" id="UP000199072">
    <property type="component" value="Unassembled WGS sequence"/>
</dbReference>
<feature type="signal peptide" evidence="1">
    <location>
        <begin position="1"/>
        <end position="19"/>
    </location>
</feature>
<protein>
    <recommendedName>
        <fullName evidence="4">DUF4846 domain-containing protein</fullName>
    </recommendedName>
</protein>
<keyword evidence="3" id="KW-1185">Reference proteome</keyword>
<feature type="chain" id="PRO_5011626370" description="DUF4846 domain-containing protein" evidence="1">
    <location>
        <begin position="20"/>
        <end position="253"/>
    </location>
</feature>
<evidence type="ECO:0000313" key="2">
    <source>
        <dbReference type="EMBL" id="SDF62513.1"/>
    </source>
</evidence>